<evidence type="ECO:0000256" key="1">
    <source>
        <dbReference type="ARBA" id="ARBA00004442"/>
    </source>
</evidence>
<dbReference type="Gene3D" id="3.30.1330.60">
    <property type="entry name" value="OmpA-like domain"/>
    <property type="match status" value="1"/>
</dbReference>
<comment type="caution">
    <text evidence="5">The sequence shown here is derived from an EMBL/GenBank/DDBJ whole genome shotgun (WGS) entry which is preliminary data.</text>
</comment>
<sequence>MSAKTQHIKLILLLLFGVPFFGVGQNLVLNPSFEKYVECPVKLGNLEKDVEDWNMPTLGSTDYFNGCSIAMGTPENFNGKQPANFGVGYVGFYMYAPNDYREYIEARMSSTLQKGERYSISFYVSLAERSDFAVKEFGIRFTEFPVAVETSKVLSGLHFSKLQGETSEELEITYSKYYSDEIRWVKLTIEFEATGTENYMIIGNFKNNKRTQKYQTKRNITKGSYYYLDMVSVTNVNSKNQNVVVSNGREYQLDSVHVFKDVYFNFNKSKIRGNHQLEMESLLFYLKSNADINVKIIGHTDNKGSDVFNQKLSIKRASEIVTYLSKNGIQKNRITIEGHGSLKPISTNNTEAGRFLNRRVEFVLSKRD</sequence>
<evidence type="ECO:0000256" key="3">
    <source>
        <dbReference type="ARBA" id="ARBA00023237"/>
    </source>
</evidence>
<protein>
    <recommendedName>
        <fullName evidence="4">OmpA-like domain-containing protein</fullName>
    </recommendedName>
</protein>
<feature type="domain" description="OmpA-like" evidence="4">
    <location>
        <begin position="251"/>
        <end position="368"/>
    </location>
</feature>
<dbReference type="InterPro" id="IPR050330">
    <property type="entry name" value="Bact_OuterMem_StrucFunc"/>
</dbReference>
<evidence type="ECO:0000259" key="4">
    <source>
        <dbReference type="PROSITE" id="PS51123"/>
    </source>
</evidence>
<dbReference type="AlphaFoldDB" id="A0A0F9TJU1"/>
<accession>A0A0F9TJU1</accession>
<proteinExistence type="predicted"/>
<gene>
    <name evidence="5" type="ORF">LCGC14_0319430</name>
</gene>
<evidence type="ECO:0000256" key="2">
    <source>
        <dbReference type="ARBA" id="ARBA00023136"/>
    </source>
</evidence>
<dbReference type="CDD" id="cd07185">
    <property type="entry name" value="OmpA_C-like"/>
    <property type="match status" value="1"/>
</dbReference>
<dbReference type="PROSITE" id="PS51123">
    <property type="entry name" value="OMPA_2"/>
    <property type="match status" value="1"/>
</dbReference>
<keyword evidence="2" id="KW-0472">Membrane</keyword>
<dbReference type="SUPFAM" id="SSF103088">
    <property type="entry name" value="OmpA-like"/>
    <property type="match status" value="1"/>
</dbReference>
<dbReference type="PRINTS" id="PR01021">
    <property type="entry name" value="OMPADOMAIN"/>
</dbReference>
<dbReference type="InterPro" id="IPR006664">
    <property type="entry name" value="OMP_bac"/>
</dbReference>
<dbReference type="InterPro" id="IPR006665">
    <property type="entry name" value="OmpA-like"/>
</dbReference>
<dbReference type="Pfam" id="PF00691">
    <property type="entry name" value="OmpA"/>
    <property type="match status" value="1"/>
</dbReference>
<organism evidence="5">
    <name type="scientific">marine sediment metagenome</name>
    <dbReference type="NCBI Taxonomy" id="412755"/>
    <lineage>
        <taxon>unclassified sequences</taxon>
        <taxon>metagenomes</taxon>
        <taxon>ecological metagenomes</taxon>
    </lineage>
</organism>
<name>A0A0F9TJU1_9ZZZZ</name>
<comment type="subcellular location">
    <subcellularLocation>
        <location evidence="1">Cell outer membrane</location>
    </subcellularLocation>
</comment>
<keyword evidence="3" id="KW-0998">Cell outer membrane</keyword>
<dbReference type="PANTHER" id="PTHR30329:SF21">
    <property type="entry name" value="LIPOPROTEIN YIAD-RELATED"/>
    <property type="match status" value="1"/>
</dbReference>
<dbReference type="GO" id="GO:0009279">
    <property type="term" value="C:cell outer membrane"/>
    <property type="evidence" value="ECO:0007669"/>
    <property type="project" value="UniProtKB-SubCell"/>
</dbReference>
<dbReference type="PANTHER" id="PTHR30329">
    <property type="entry name" value="STATOR ELEMENT OF FLAGELLAR MOTOR COMPLEX"/>
    <property type="match status" value="1"/>
</dbReference>
<evidence type="ECO:0000313" key="5">
    <source>
        <dbReference type="EMBL" id="KKN81480.1"/>
    </source>
</evidence>
<reference evidence="5" key="1">
    <citation type="journal article" date="2015" name="Nature">
        <title>Complex archaea that bridge the gap between prokaryotes and eukaryotes.</title>
        <authorList>
            <person name="Spang A."/>
            <person name="Saw J.H."/>
            <person name="Jorgensen S.L."/>
            <person name="Zaremba-Niedzwiedzka K."/>
            <person name="Martijn J."/>
            <person name="Lind A.E."/>
            <person name="van Eijk R."/>
            <person name="Schleper C."/>
            <person name="Guy L."/>
            <person name="Ettema T.J."/>
        </authorList>
    </citation>
    <scope>NUCLEOTIDE SEQUENCE</scope>
</reference>
<dbReference type="EMBL" id="LAZR01000214">
    <property type="protein sequence ID" value="KKN81480.1"/>
    <property type="molecule type" value="Genomic_DNA"/>
</dbReference>
<dbReference type="InterPro" id="IPR036737">
    <property type="entry name" value="OmpA-like_sf"/>
</dbReference>